<evidence type="ECO:0000259" key="2">
    <source>
        <dbReference type="Pfam" id="PF20152"/>
    </source>
</evidence>
<protein>
    <recommendedName>
        <fullName evidence="2">DUF6534 domain-containing protein</fullName>
    </recommendedName>
</protein>
<keyword evidence="4" id="KW-1185">Reference proteome</keyword>
<dbReference type="InterPro" id="IPR045339">
    <property type="entry name" value="DUF6534"/>
</dbReference>
<keyword evidence="1" id="KW-0812">Transmembrane</keyword>
<evidence type="ECO:0000313" key="4">
    <source>
        <dbReference type="Proteomes" id="UP001556367"/>
    </source>
</evidence>
<feature type="transmembrane region" description="Helical" evidence="1">
    <location>
        <begin position="170"/>
        <end position="193"/>
    </location>
</feature>
<accession>A0ABR3JXU2</accession>
<keyword evidence="1" id="KW-0472">Membrane</keyword>
<dbReference type="Pfam" id="PF20152">
    <property type="entry name" value="DUF6534"/>
    <property type="match status" value="1"/>
</dbReference>
<sequence length="238" mass="26289">MLLLANRRSLGASIIGTYLITSSVQCLYILRVSALSGNKLVVIALSFLSVLQLGLPFCRFCIVNRLMCALPSPSVFGFVLWGDLTAKKSLAAVHETLGEIGGSIELAATTACDVGISVALWYYLHRGRTAFTRTQNVVNKLILYTVNIGFLTSCASSLTLILWLALPNNFIFITFTLIRSKLYVNSMLVTLNFRNTARQELRGQSQNHSVTTTRFYQDLDIDQESTELKTISVAYCSP</sequence>
<dbReference type="PANTHER" id="PTHR40465:SF1">
    <property type="entry name" value="DUF6534 DOMAIN-CONTAINING PROTEIN"/>
    <property type="match status" value="1"/>
</dbReference>
<dbReference type="PANTHER" id="PTHR40465">
    <property type="entry name" value="CHROMOSOME 1, WHOLE GENOME SHOTGUN SEQUENCE"/>
    <property type="match status" value="1"/>
</dbReference>
<dbReference type="Proteomes" id="UP001556367">
    <property type="component" value="Unassembled WGS sequence"/>
</dbReference>
<feature type="transmembrane region" description="Helical" evidence="1">
    <location>
        <begin position="12"/>
        <end position="34"/>
    </location>
</feature>
<evidence type="ECO:0000313" key="3">
    <source>
        <dbReference type="EMBL" id="KAL0960676.1"/>
    </source>
</evidence>
<name>A0ABR3JXU2_9AGAR</name>
<comment type="caution">
    <text evidence="3">The sequence shown here is derived from an EMBL/GenBank/DDBJ whole genome shotgun (WGS) entry which is preliminary data.</text>
</comment>
<organism evidence="3 4">
    <name type="scientific">Hohenbuehelia grisea</name>
    <dbReference type="NCBI Taxonomy" id="104357"/>
    <lineage>
        <taxon>Eukaryota</taxon>
        <taxon>Fungi</taxon>
        <taxon>Dikarya</taxon>
        <taxon>Basidiomycota</taxon>
        <taxon>Agaricomycotina</taxon>
        <taxon>Agaricomycetes</taxon>
        <taxon>Agaricomycetidae</taxon>
        <taxon>Agaricales</taxon>
        <taxon>Pleurotineae</taxon>
        <taxon>Pleurotaceae</taxon>
        <taxon>Hohenbuehelia</taxon>
    </lineage>
</organism>
<feature type="domain" description="DUF6534" evidence="2">
    <location>
        <begin position="110"/>
        <end position="195"/>
    </location>
</feature>
<proteinExistence type="predicted"/>
<feature type="transmembrane region" description="Helical" evidence="1">
    <location>
        <begin position="40"/>
        <end position="62"/>
    </location>
</feature>
<gene>
    <name evidence="3" type="ORF">HGRIS_005705</name>
</gene>
<feature type="transmembrane region" description="Helical" evidence="1">
    <location>
        <begin position="141"/>
        <end position="164"/>
    </location>
</feature>
<dbReference type="EMBL" id="JASNQZ010000001">
    <property type="protein sequence ID" value="KAL0960676.1"/>
    <property type="molecule type" value="Genomic_DNA"/>
</dbReference>
<keyword evidence="1" id="KW-1133">Transmembrane helix</keyword>
<evidence type="ECO:0000256" key="1">
    <source>
        <dbReference type="SAM" id="Phobius"/>
    </source>
</evidence>
<reference evidence="4" key="1">
    <citation type="submission" date="2024-06" db="EMBL/GenBank/DDBJ databases">
        <title>Multi-omics analyses provide insights into the biosynthesis of the anticancer antibiotic pleurotin in Hohenbuehelia grisea.</title>
        <authorList>
            <person name="Weaver J.A."/>
            <person name="Alberti F."/>
        </authorList>
    </citation>
    <scope>NUCLEOTIDE SEQUENCE [LARGE SCALE GENOMIC DNA]</scope>
    <source>
        <strain evidence="4">T-177</strain>
    </source>
</reference>